<dbReference type="OrthoDB" id="2943660at2759"/>
<dbReference type="GO" id="GO:0000978">
    <property type="term" value="F:RNA polymerase II cis-regulatory region sequence-specific DNA binding"/>
    <property type="evidence" value="ECO:0007669"/>
    <property type="project" value="TreeGrafter"/>
</dbReference>
<proteinExistence type="inferred from homology"/>
<dbReference type="SMART" id="SM00066">
    <property type="entry name" value="GAL4"/>
    <property type="match status" value="1"/>
</dbReference>
<evidence type="ECO:0000313" key="15">
    <source>
        <dbReference type="EMBL" id="OBA27508.1"/>
    </source>
</evidence>
<evidence type="ECO:0000256" key="7">
    <source>
        <dbReference type="ARBA" id="ARBA00023128"/>
    </source>
</evidence>
<comment type="function">
    <text evidence="10">Transcriptional inhibitor with a significantly increased number of target genes in response to oleate.</text>
</comment>
<feature type="region of interest" description="Disordered" evidence="13">
    <location>
        <begin position="16"/>
        <end position="50"/>
    </location>
</feature>
<evidence type="ECO:0000256" key="5">
    <source>
        <dbReference type="ARBA" id="ARBA00023015"/>
    </source>
</evidence>
<dbReference type="InterPro" id="IPR036864">
    <property type="entry name" value="Zn2-C6_fun-type_DNA-bd_sf"/>
</dbReference>
<evidence type="ECO:0000313" key="16">
    <source>
        <dbReference type="Proteomes" id="UP000092321"/>
    </source>
</evidence>
<dbReference type="CDD" id="cd00067">
    <property type="entry name" value="GAL4"/>
    <property type="match status" value="1"/>
</dbReference>
<dbReference type="InterPro" id="IPR050675">
    <property type="entry name" value="OAF3"/>
</dbReference>
<evidence type="ECO:0000256" key="8">
    <source>
        <dbReference type="ARBA" id="ARBA00023163"/>
    </source>
</evidence>
<evidence type="ECO:0000259" key="14">
    <source>
        <dbReference type="PROSITE" id="PS50048"/>
    </source>
</evidence>
<dbReference type="GO" id="GO:0045944">
    <property type="term" value="P:positive regulation of transcription by RNA polymerase II"/>
    <property type="evidence" value="ECO:0007669"/>
    <property type="project" value="TreeGrafter"/>
</dbReference>
<keyword evidence="7" id="KW-0496">Mitochondrion</keyword>
<dbReference type="PROSITE" id="PS00463">
    <property type="entry name" value="ZN2_CY6_FUNGAL_1"/>
    <property type="match status" value="1"/>
</dbReference>
<keyword evidence="9" id="KW-0539">Nucleus</keyword>
<dbReference type="GO" id="GO:0005634">
    <property type="term" value="C:nucleus"/>
    <property type="evidence" value="ECO:0007669"/>
    <property type="project" value="TreeGrafter"/>
</dbReference>
<keyword evidence="3" id="KW-0963">Cytoplasm</keyword>
<evidence type="ECO:0000256" key="4">
    <source>
        <dbReference type="ARBA" id="ARBA00022491"/>
    </source>
</evidence>
<name>A0A1B7TFN5_9ASCO</name>
<evidence type="ECO:0000256" key="9">
    <source>
        <dbReference type="ARBA" id="ARBA00023242"/>
    </source>
</evidence>
<dbReference type="EMBL" id="LXPE01000008">
    <property type="protein sequence ID" value="OBA27508.1"/>
    <property type="molecule type" value="Genomic_DNA"/>
</dbReference>
<evidence type="ECO:0000256" key="6">
    <source>
        <dbReference type="ARBA" id="ARBA00023125"/>
    </source>
</evidence>
<evidence type="ECO:0000256" key="11">
    <source>
        <dbReference type="ARBA" id="ARBA00038234"/>
    </source>
</evidence>
<evidence type="ECO:0000256" key="12">
    <source>
        <dbReference type="ARBA" id="ARBA00040584"/>
    </source>
</evidence>
<comment type="similarity">
    <text evidence="11">Belongs to the OAF3 family.</text>
</comment>
<dbReference type="GO" id="GO:0008270">
    <property type="term" value="F:zinc ion binding"/>
    <property type="evidence" value="ECO:0007669"/>
    <property type="project" value="InterPro"/>
</dbReference>
<keyword evidence="5" id="KW-0805">Transcription regulation</keyword>
<dbReference type="PANTHER" id="PTHR31069">
    <property type="entry name" value="OLEATE-ACTIVATED TRANSCRIPTION FACTOR 1-RELATED"/>
    <property type="match status" value="1"/>
</dbReference>
<dbReference type="SUPFAM" id="SSF57701">
    <property type="entry name" value="Zn2/Cys6 DNA-binding domain"/>
    <property type="match status" value="1"/>
</dbReference>
<comment type="caution">
    <text evidence="15">The sequence shown here is derived from an EMBL/GenBank/DDBJ whole genome shotgun (WGS) entry which is preliminary data.</text>
</comment>
<evidence type="ECO:0000256" key="13">
    <source>
        <dbReference type="SAM" id="MobiDB-lite"/>
    </source>
</evidence>
<feature type="domain" description="Zn(2)-C6 fungal-type" evidence="14">
    <location>
        <begin position="56"/>
        <end position="87"/>
    </location>
</feature>
<dbReference type="GO" id="GO:0005739">
    <property type="term" value="C:mitochondrion"/>
    <property type="evidence" value="ECO:0007669"/>
    <property type="project" value="UniProtKB-SubCell"/>
</dbReference>
<keyword evidence="6" id="KW-0238">DNA-binding</keyword>
<feature type="region of interest" description="Disordered" evidence="13">
    <location>
        <begin position="1055"/>
        <end position="1092"/>
    </location>
</feature>
<evidence type="ECO:0000256" key="10">
    <source>
        <dbReference type="ARBA" id="ARBA00037679"/>
    </source>
</evidence>
<accession>A0A1B7TFN5</accession>
<keyword evidence="4" id="KW-0678">Repressor</keyword>
<dbReference type="InterPro" id="IPR001138">
    <property type="entry name" value="Zn2Cys6_DnaBD"/>
</dbReference>
<keyword evidence="16" id="KW-1185">Reference proteome</keyword>
<dbReference type="GO" id="GO:0000981">
    <property type="term" value="F:DNA-binding transcription factor activity, RNA polymerase II-specific"/>
    <property type="evidence" value="ECO:0007669"/>
    <property type="project" value="InterPro"/>
</dbReference>
<dbReference type="CDD" id="cd12148">
    <property type="entry name" value="fungal_TF_MHR"/>
    <property type="match status" value="1"/>
</dbReference>
<comment type="subcellular location">
    <subcellularLocation>
        <location evidence="2">Cytoplasm</location>
    </subcellularLocation>
    <subcellularLocation>
        <location evidence="1">Mitochondrion</location>
    </subcellularLocation>
</comment>
<dbReference type="AlphaFoldDB" id="A0A1B7TFN5"/>
<feature type="compositionally biased region" description="Polar residues" evidence="13">
    <location>
        <begin position="16"/>
        <end position="29"/>
    </location>
</feature>
<reference evidence="16" key="1">
    <citation type="journal article" date="2016" name="Proc. Natl. Acad. Sci. U.S.A.">
        <title>Comparative genomics of biotechnologically important yeasts.</title>
        <authorList>
            <person name="Riley R."/>
            <person name="Haridas S."/>
            <person name="Wolfe K.H."/>
            <person name="Lopes M.R."/>
            <person name="Hittinger C.T."/>
            <person name="Goeker M."/>
            <person name="Salamov A.A."/>
            <person name="Wisecaver J.H."/>
            <person name="Long T.M."/>
            <person name="Calvey C.H."/>
            <person name="Aerts A.L."/>
            <person name="Barry K.W."/>
            <person name="Choi C."/>
            <person name="Clum A."/>
            <person name="Coughlan A.Y."/>
            <person name="Deshpande S."/>
            <person name="Douglass A.P."/>
            <person name="Hanson S.J."/>
            <person name="Klenk H.-P."/>
            <person name="LaButti K.M."/>
            <person name="Lapidus A."/>
            <person name="Lindquist E.A."/>
            <person name="Lipzen A.M."/>
            <person name="Meier-Kolthoff J.P."/>
            <person name="Ohm R.A."/>
            <person name="Otillar R.P."/>
            <person name="Pangilinan J.L."/>
            <person name="Peng Y."/>
            <person name="Rokas A."/>
            <person name="Rosa C.A."/>
            <person name="Scheuner C."/>
            <person name="Sibirny A.A."/>
            <person name="Slot J.C."/>
            <person name="Stielow J.B."/>
            <person name="Sun H."/>
            <person name="Kurtzman C.P."/>
            <person name="Blackwell M."/>
            <person name="Grigoriev I.V."/>
            <person name="Jeffries T.W."/>
        </authorList>
    </citation>
    <scope>NUCLEOTIDE SEQUENCE [LARGE SCALE GENOMIC DNA]</scope>
    <source>
        <strain evidence="16">NRRL Y-1626</strain>
    </source>
</reference>
<dbReference type="PANTHER" id="PTHR31069:SF33">
    <property type="entry name" value="OLEATE ACTIVATED TRANSCRIPTION FACTOR 3"/>
    <property type="match status" value="1"/>
</dbReference>
<dbReference type="Gene3D" id="4.10.240.10">
    <property type="entry name" value="Zn(2)-C6 fungal-type DNA-binding domain"/>
    <property type="match status" value="1"/>
</dbReference>
<dbReference type="Pfam" id="PF00172">
    <property type="entry name" value="Zn_clus"/>
    <property type="match status" value="1"/>
</dbReference>
<organism evidence="15 16">
    <name type="scientific">Hanseniaspora valbyensis NRRL Y-1626</name>
    <dbReference type="NCBI Taxonomy" id="766949"/>
    <lineage>
        <taxon>Eukaryota</taxon>
        <taxon>Fungi</taxon>
        <taxon>Dikarya</taxon>
        <taxon>Ascomycota</taxon>
        <taxon>Saccharomycotina</taxon>
        <taxon>Saccharomycetes</taxon>
        <taxon>Saccharomycodales</taxon>
        <taxon>Saccharomycodaceae</taxon>
        <taxon>Hanseniaspora</taxon>
    </lineage>
</organism>
<protein>
    <recommendedName>
        <fullName evidence="12">Oleate activated transcription factor 3</fullName>
    </recommendedName>
</protein>
<evidence type="ECO:0000256" key="1">
    <source>
        <dbReference type="ARBA" id="ARBA00004173"/>
    </source>
</evidence>
<keyword evidence="8" id="KW-0804">Transcription</keyword>
<dbReference type="Proteomes" id="UP000092321">
    <property type="component" value="Unassembled WGS sequence"/>
</dbReference>
<sequence>MQSSSYKQELNLNNKRDTSSLNHHNNNNDALVGNISKNKDDQKPAPKKRRKRNTVVCFPCKKRKIKCDRGKPCRQCCESNASNFCFYSSPQWALDTFLANNSAIATTINNNGTTDSQDIEVDKIKDKESILSPLANNNHNDETLTNNFTSEFNKINEIKDPSQKFALLLKHLQQVHTTINDLQGIDKSTLHLNKISQIEENISSDNKILLDFHAPFNSLEIKRSSDLGSKPISTKALVCKDPYLSLIFKYYNARTINRKLLKNCYPGEKVTRGHESNIAHSVLDMIKINDDKIPPAQSILDKKKKNETILNFPVCISDSNIKNHKDLQEFLKNEILKLLTTIPVIYLKKYFINFWKFVYPTIPIFDQDEFLQTSTRIFGLDIMAVPFNDEDARIKEINLVETFDLIHVAIFLIMIRFSYLSIITQLNLQTTDRLLLRYFKVPPRFFSLANDCLSAYKPFRKSKIILLQYLTLIKSYSLFSVEDGEGSDLNQGTVLKNTVAILAKMMGMNRDPLNNIQIFNHCYGEASDKKTYIWRKLYWTLVTLDLKTSSLSGFISNFNENFMERFCDTQFPQPNPYFPNFKLETGICDFLTASNKVSIKFNKIVEDTSRLKDFVTLEEILVDMEEMEAQLDINQCTLSNMKKLNITNYTKDIEELEYHLFTDDILLTSLSNFLIIELNILVLNLQMSIYHSILIALENKQCKCSQETLNDIILKLITVVKRITDICHMYLNHEFREYILKLDYHLNRLVQVTVEKCCLIMVSTALKVCFTKPHINEEELKIRNKTFKNCLIVMNEMGSLLFNSCGIKYYQGYKALINLRFVFKLLNYYPFESTSIAMIQFFISFYNFLQGKINEADLEDQEKIKKLFKKNSYQRNVLLESTLADFMSSWSCSEVENKIYFENVEYDNSLNDTQLLIKMNEILSDYKAIKEQLFEFQDKNSSVLTNTGKRKNTNTNGDENNDIEKEVHHKSFDNITKNITPNMQNFTIITEHNARNILNDSPATMMGLNTNNNSSNTLNDLFSEKSVTKNQQQIPSLLGDEKIVKYLIPGLNYVENKGEKLGDDEEEEGDGVNGTNQDKISSSYETYCSYKQ</sequence>
<evidence type="ECO:0000256" key="2">
    <source>
        <dbReference type="ARBA" id="ARBA00004496"/>
    </source>
</evidence>
<gene>
    <name evidence="15" type="ORF">HANVADRAFT_116738</name>
</gene>
<evidence type="ECO:0000256" key="3">
    <source>
        <dbReference type="ARBA" id="ARBA00022490"/>
    </source>
</evidence>
<dbReference type="PROSITE" id="PS50048">
    <property type="entry name" value="ZN2_CY6_FUNGAL_2"/>
    <property type="match status" value="1"/>
</dbReference>
<feature type="compositionally biased region" description="Polar residues" evidence="13">
    <location>
        <begin position="1075"/>
        <end position="1092"/>
    </location>
</feature>